<name>A0ABU6V852_9FABA</name>
<keyword evidence="7 8" id="KW-0472">Membrane</keyword>
<reference evidence="10 11" key="1">
    <citation type="journal article" date="2023" name="Plants (Basel)">
        <title>Bridging the Gap: Combining Genomics and Transcriptomics Approaches to Understand Stylosanthes scabra, an Orphan Legume from the Brazilian Caatinga.</title>
        <authorList>
            <person name="Ferreira-Neto J.R.C."/>
            <person name="da Silva M.D."/>
            <person name="Binneck E."/>
            <person name="de Melo N.F."/>
            <person name="da Silva R.H."/>
            <person name="de Melo A.L.T.M."/>
            <person name="Pandolfi V."/>
            <person name="Bustamante F.O."/>
            <person name="Brasileiro-Vidal A.C."/>
            <person name="Benko-Iseppon A.M."/>
        </authorList>
    </citation>
    <scope>NUCLEOTIDE SEQUENCE [LARGE SCALE GENOMIC DNA]</scope>
    <source>
        <tissue evidence="10">Leaves</tissue>
    </source>
</reference>
<comment type="similarity">
    <text evidence="2">Belongs to the ABC transporter superfamily. ABCA family. CPR flippase (TC 3.A.1.211) subfamily.</text>
</comment>
<feature type="transmembrane region" description="Helical" evidence="8">
    <location>
        <begin position="900"/>
        <end position="919"/>
    </location>
</feature>
<dbReference type="PANTHER" id="PTHR19229">
    <property type="entry name" value="ATP-BINDING CASSETTE TRANSPORTER SUBFAMILY A ABCA"/>
    <property type="match status" value="1"/>
</dbReference>
<keyword evidence="3 8" id="KW-0812">Transmembrane</keyword>
<dbReference type="GO" id="GO:0005524">
    <property type="term" value="F:ATP binding"/>
    <property type="evidence" value="ECO:0007669"/>
    <property type="project" value="UniProtKB-KW"/>
</dbReference>
<dbReference type="Pfam" id="PF23321">
    <property type="entry name" value="R1_ABCA1"/>
    <property type="match status" value="1"/>
</dbReference>
<organism evidence="10 11">
    <name type="scientific">Stylosanthes scabra</name>
    <dbReference type="NCBI Taxonomy" id="79078"/>
    <lineage>
        <taxon>Eukaryota</taxon>
        <taxon>Viridiplantae</taxon>
        <taxon>Streptophyta</taxon>
        <taxon>Embryophyta</taxon>
        <taxon>Tracheophyta</taxon>
        <taxon>Spermatophyta</taxon>
        <taxon>Magnoliopsida</taxon>
        <taxon>eudicotyledons</taxon>
        <taxon>Gunneridae</taxon>
        <taxon>Pentapetalae</taxon>
        <taxon>rosids</taxon>
        <taxon>fabids</taxon>
        <taxon>Fabales</taxon>
        <taxon>Fabaceae</taxon>
        <taxon>Papilionoideae</taxon>
        <taxon>50 kb inversion clade</taxon>
        <taxon>dalbergioids sensu lato</taxon>
        <taxon>Dalbergieae</taxon>
        <taxon>Pterocarpus clade</taxon>
        <taxon>Stylosanthes</taxon>
    </lineage>
</organism>
<comment type="subcellular location">
    <subcellularLocation>
        <location evidence="1">Membrane</location>
        <topology evidence="1">Multi-pass membrane protein</topology>
    </subcellularLocation>
</comment>
<feature type="transmembrane region" description="Helical" evidence="8">
    <location>
        <begin position="1338"/>
        <end position="1361"/>
    </location>
</feature>
<evidence type="ECO:0000256" key="1">
    <source>
        <dbReference type="ARBA" id="ARBA00004141"/>
    </source>
</evidence>
<keyword evidence="4" id="KW-0547">Nucleotide-binding</keyword>
<dbReference type="EMBL" id="JASCZI010151110">
    <property type="protein sequence ID" value="MED6169549.1"/>
    <property type="molecule type" value="Genomic_DNA"/>
</dbReference>
<dbReference type="PANTHER" id="PTHR19229:SF267">
    <property type="entry name" value="ABC TRANSPORTER A FAMILY MEMBER 1"/>
    <property type="match status" value="1"/>
</dbReference>
<dbReference type="Pfam" id="PF12698">
    <property type="entry name" value="ABC2_membrane_3"/>
    <property type="match status" value="2"/>
</dbReference>
<feature type="domain" description="ABC transporter" evidence="9">
    <location>
        <begin position="532"/>
        <end position="765"/>
    </location>
</feature>
<dbReference type="Pfam" id="PF00005">
    <property type="entry name" value="ABC_tran"/>
    <property type="match status" value="2"/>
</dbReference>
<evidence type="ECO:0000256" key="8">
    <source>
        <dbReference type="SAM" id="Phobius"/>
    </source>
</evidence>
<protein>
    <submittedName>
        <fullName evidence="10">ATP-binding cassette sub- A member 1</fullName>
    </submittedName>
</protein>
<feature type="transmembrane region" description="Helical" evidence="8">
    <location>
        <begin position="1272"/>
        <end position="1294"/>
    </location>
</feature>
<dbReference type="InterPro" id="IPR003439">
    <property type="entry name" value="ABC_transporter-like_ATP-bd"/>
</dbReference>
<dbReference type="InterPro" id="IPR026082">
    <property type="entry name" value="ABCA"/>
</dbReference>
<keyword evidence="11" id="KW-1185">Reference proteome</keyword>
<feature type="domain" description="ABC transporter" evidence="9">
    <location>
        <begin position="1433"/>
        <end position="1671"/>
    </location>
</feature>
<dbReference type="PROSITE" id="PS00211">
    <property type="entry name" value="ABC_TRANSPORTER_1"/>
    <property type="match status" value="2"/>
</dbReference>
<evidence type="ECO:0000313" key="11">
    <source>
        <dbReference type="Proteomes" id="UP001341840"/>
    </source>
</evidence>
<dbReference type="PROSITE" id="PS50893">
    <property type="entry name" value="ABC_TRANSPORTER_2"/>
    <property type="match status" value="2"/>
</dbReference>
<dbReference type="CDD" id="cd03263">
    <property type="entry name" value="ABC_subfamily_A"/>
    <property type="match status" value="2"/>
</dbReference>
<dbReference type="InterPro" id="IPR027417">
    <property type="entry name" value="P-loop_NTPase"/>
</dbReference>
<evidence type="ECO:0000256" key="3">
    <source>
        <dbReference type="ARBA" id="ARBA00022692"/>
    </source>
</evidence>
<evidence type="ECO:0000256" key="7">
    <source>
        <dbReference type="ARBA" id="ARBA00023136"/>
    </source>
</evidence>
<gene>
    <name evidence="10" type="primary">ABCA1_1</name>
    <name evidence="10" type="ORF">PIB30_022334</name>
</gene>
<dbReference type="InterPro" id="IPR013525">
    <property type="entry name" value="ABC2_TM"/>
</dbReference>
<evidence type="ECO:0000313" key="10">
    <source>
        <dbReference type="EMBL" id="MED6169549.1"/>
    </source>
</evidence>
<feature type="transmembrane region" description="Helical" evidence="8">
    <location>
        <begin position="1157"/>
        <end position="1180"/>
    </location>
</feature>
<proteinExistence type="inferred from homology"/>
<evidence type="ECO:0000259" key="9">
    <source>
        <dbReference type="PROSITE" id="PS50893"/>
    </source>
</evidence>
<keyword evidence="5 10" id="KW-0067">ATP-binding</keyword>
<feature type="transmembrane region" description="Helical" evidence="8">
    <location>
        <begin position="1248"/>
        <end position="1265"/>
    </location>
</feature>
<feature type="transmembrane region" description="Helical" evidence="8">
    <location>
        <begin position="287"/>
        <end position="307"/>
    </location>
</feature>
<dbReference type="InterPro" id="IPR056264">
    <property type="entry name" value="R2_ABCA1-4-like"/>
</dbReference>
<sequence length="1861" mass="207037">MGTASRQLKVMLRKNWLLKIRHPFVTAAEILLPTVVLLLLVAVRTQVDTQIHPAEPHIQKEMFVEVGKGISPNFLQVLESLWEKGEYLAFAPDTDETKLMIDVVSIKFPLLKLVSRVYKDEVELENYIRSDAYGTCSEARNCSNPKIKGAIVFYEQGPQSFDYSIRLNHTWAFSGFPDVKTIMDTNGAFLNDLELGVSAVPTMQYSFSGFFTLQQMVDSFIIFIAQQSDINSSAERVKLPLSGFYDTDFSLNTTWTQFNPAQIRVAPFPTREYTDDQFQSIIKKVMGILYLLGFLYPVSRLISYSVFEKEQKIKEGLYMMGLKDGIFHLSWFITYALQFAISSGIITACTMDNLFKYSDKTLVFAYFFIFGLSAIMLSFFISTFFKRAKTAVAVGTLSFLAFALGSVNFADYERAHVGLRWTNIWRESSGVNFSLCLLMMILDTLLYCVIGLYFDKVLPREYGRRYPWSFVFRRDFWRKKKTGKHCLPNFEVKIAGRNSESDINLLGKDTFEPSIEAISLDMKQQELDGRCIQIRNLHKVYATKKGDCCAVNSLQLTLYEHQILALLGHNGAGKSTTISMLVGLLPPTSGDALVFGKNIVSDLDEIRKVLGVCPQHDILFPELTVREHLEIFAILKGVNEDSLEGVVTNMADEVGLADKINSVVRALSGGMKRKLSLGIALIGNSKVIILDEPTSGMDPYSMRLTWQLIKKFKKGRIILLTTHSMDEADELGDRIAIMANGSLKCCGSSLFLKHHYGVGYTLTLVKSAPTVSIASDIVYRHVPSATCVSEVGTEISFRLPLASSSAFEGMFREIEGCMKNPVLNMEISGSGSKDSLGIESYGISVTTLEEVFLRVAGCDYDGVEHFEENDHSHVPDSVALLGSCDHPSTKKCFLGNYKKLLGLISSIVAGACGLIFAMVISFINFVGMLCCSCCLISGSTFWQHSRALFIKRAISARRDHKTIIFQLMIPAVFMLIGLLFLKLKPHPDQQGLILSTSYFNPLLTGGGGGGPIPFNLSLPIAEKVAQNVKGGWIQRYKPSSYKFPNSVKALADAVEAAGPTLGPALLSMSEYLMSSFNESYQSRYGAIVMDDQNNDGSLGYTVLHNCSCQHAAPTFINVMNNAILRLATGDTNMTIQTRNHPLPMSQSQLIQRHDLDAFSAAIIVNIAFSFIPASFAVSIVKEREVKAKHQQLISGVSGLSYWASTYIWDFVSFLFPASFAIILFYIFGLDQFVGGVSLLPTTVMLLEYGLAIASSTYCLTFFFFDHTVAQNVVLLIHFFTGLILMVISFIMGLIPNTITANTYLKNFFRISPGFCFADGLASLALLRQGMKDKTSDGIFDWNVTGASICYLAVESIGYFLLTLALEVCPSLKFTPFIIKKWWQSLNIFHRNTTYLEPLLEPSLETVPMDFDEDVDVKTERSRVLSGSLDNSIIYLRNLRKVYPEEKYLGEKVAVDSLTFSVQEGECFGFLGTNGAGKTTTLSMLCGEESPSNGTAFIFGKDICSHPKAARRYIGYCPQFDALLEFLTVQEHLELYARIKGVPEYTIDNVVKEKMVEFGLLKHANKPSFTLSGGNKRKLSVAIAMIGDPPIVILDEPSTGMDPIAKRFMWDVISRISTRRGKTAVILTTHSMNEAQALCTRIGIMVGGRLRCIGSPQHLKTRFGNHLELEVKPTEVNPTDLQTLCQAIQERIFYVPSHPRSLLSDLEVCIGGTDSITAENSSIAEISLTREMIGLIGRWLGNEERVKTLISCTPVSDGASGEQLSEQLFRDGGIPLPVFSEWWLSKQKFSEIDSFILSSFRGARWQGCNGLNIRYQIPYEEGLSLADVFGILEGNRNRLGIAEYSISQSTLETIFNHFAANS</sequence>
<dbReference type="Gene3D" id="3.40.50.300">
    <property type="entry name" value="P-loop containing nucleotide triphosphate hydrolases"/>
    <property type="match status" value="2"/>
</dbReference>
<feature type="transmembrane region" description="Helical" evidence="8">
    <location>
        <begin position="328"/>
        <end position="351"/>
    </location>
</feature>
<evidence type="ECO:0000256" key="2">
    <source>
        <dbReference type="ARBA" id="ARBA00008526"/>
    </source>
</evidence>
<accession>A0ABU6V852</accession>
<dbReference type="SUPFAM" id="SSF52540">
    <property type="entry name" value="P-loop containing nucleoside triphosphate hydrolases"/>
    <property type="match status" value="2"/>
</dbReference>
<dbReference type="SMART" id="SM00382">
    <property type="entry name" value="AAA"/>
    <property type="match status" value="2"/>
</dbReference>
<keyword evidence="6 8" id="KW-1133">Transmembrane helix</keyword>
<dbReference type="InterPro" id="IPR003593">
    <property type="entry name" value="AAA+_ATPase"/>
</dbReference>
<feature type="transmembrane region" description="Helical" evidence="8">
    <location>
        <begin position="1306"/>
        <end position="1326"/>
    </location>
</feature>
<feature type="transmembrane region" description="Helical" evidence="8">
    <location>
        <begin position="963"/>
        <end position="981"/>
    </location>
</feature>
<feature type="transmembrane region" description="Helical" evidence="8">
    <location>
        <begin position="1201"/>
        <end position="1228"/>
    </location>
</feature>
<feature type="transmembrane region" description="Helical" evidence="8">
    <location>
        <begin position="363"/>
        <end position="385"/>
    </location>
</feature>
<comment type="caution">
    <text evidence="10">The sequence shown here is derived from an EMBL/GenBank/DDBJ whole genome shotgun (WGS) entry which is preliminary data.</text>
</comment>
<dbReference type="InterPro" id="IPR017871">
    <property type="entry name" value="ABC_transporter-like_CS"/>
</dbReference>
<feature type="transmembrane region" description="Helical" evidence="8">
    <location>
        <begin position="392"/>
        <end position="410"/>
    </location>
</feature>
<evidence type="ECO:0000256" key="6">
    <source>
        <dbReference type="ARBA" id="ARBA00022989"/>
    </source>
</evidence>
<dbReference type="Proteomes" id="UP001341840">
    <property type="component" value="Unassembled WGS sequence"/>
</dbReference>
<evidence type="ECO:0000256" key="5">
    <source>
        <dbReference type="ARBA" id="ARBA00022840"/>
    </source>
</evidence>
<feature type="transmembrane region" description="Helical" evidence="8">
    <location>
        <begin position="430"/>
        <end position="454"/>
    </location>
</feature>
<evidence type="ECO:0000256" key="4">
    <source>
        <dbReference type="ARBA" id="ARBA00022741"/>
    </source>
</evidence>